<dbReference type="FunFam" id="2.60.110.10:FF:000001">
    <property type="entry name" value="THAUMATIN-LIKE PROTEIN 1"/>
    <property type="match status" value="1"/>
</dbReference>
<dbReference type="PIRSF" id="PIRSF002703">
    <property type="entry name" value="Thaumatin"/>
    <property type="match status" value="1"/>
</dbReference>
<dbReference type="SUPFAM" id="SSF49870">
    <property type="entry name" value="Osmotin, thaumatin-like protein"/>
    <property type="match status" value="1"/>
</dbReference>
<proteinExistence type="predicted"/>
<feature type="disulfide bond" evidence="1">
    <location>
        <begin position="154"/>
        <end position="216"/>
    </location>
</feature>
<dbReference type="FunCoup" id="A0A6J0PHQ0">
    <property type="interactions" value="8"/>
</dbReference>
<keyword evidence="2" id="KW-0732">Signal</keyword>
<feature type="disulfide bond" evidence="1">
    <location>
        <begin position="162"/>
        <end position="179"/>
    </location>
</feature>
<accession>A0A6J0PHQ0</accession>
<evidence type="ECO:0000256" key="1">
    <source>
        <dbReference type="PIRSR" id="PIRSR002703-1"/>
    </source>
</evidence>
<keyword evidence="3" id="KW-1185">Reference proteome</keyword>
<dbReference type="AlphaFoldDB" id="A0A6J0PHQ0"/>
<reference evidence="4" key="1">
    <citation type="submission" date="2025-08" db="UniProtKB">
        <authorList>
            <consortium name="RefSeq"/>
        </authorList>
    </citation>
    <scope>IDENTIFICATION</scope>
</reference>
<feature type="disulfide bond" evidence="1">
    <location>
        <begin position="183"/>
        <end position="192"/>
    </location>
</feature>
<dbReference type="Gene3D" id="2.60.110.10">
    <property type="entry name" value="Thaumatin"/>
    <property type="match status" value="1"/>
</dbReference>
<feature type="disulfide bond" evidence="1">
    <location>
        <begin position="78"/>
        <end position="89"/>
    </location>
</feature>
<evidence type="ECO:0000313" key="4">
    <source>
        <dbReference type="RefSeq" id="XP_019705533.1"/>
    </source>
</evidence>
<dbReference type="RefSeq" id="XP_019705533.1">
    <property type="nucleotide sequence ID" value="XM_019849974.2"/>
</dbReference>
<dbReference type="InterPro" id="IPR037176">
    <property type="entry name" value="Osmotin/thaumatin-like_sf"/>
</dbReference>
<evidence type="ECO:0000256" key="2">
    <source>
        <dbReference type="SAM" id="SignalP"/>
    </source>
</evidence>
<dbReference type="KEGG" id="egu:105043181"/>
<dbReference type="SMART" id="SM00205">
    <property type="entry name" value="THN"/>
    <property type="match status" value="1"/>
</dbReference>
<dbReference type="PROSITE" id="PS51257">
    <property type="entry name" value="PROKAR_LIPOPROTEIN"/>
    <property type="match status" value="1"/>
</dbReference>
<feature type="disulfide bond" evidence="1">
    <location>
        <begin position="94"/>
        <end position="101"/>
    </location>
</feature>
<dbReference type="OrthoDB" id="2020591at2759"/>
<protein>
    <submittedName>
        <fullName evidence="4">Thaumatin-like protein 1b</fullName>
    </submittedName>
</protein>
<dbReference type="Proteomes" id="UP000504607">
    <property type="component" value="Chromosome 4"/>
</dbReference>
<gene>
    <name evidence="4" type="primary">LOC105043181</name>
</gene>
<feature type="disulfide bond" evidence="1">
    <location>
        <begin position="30"/>
        <end position="243"/>
    </location>
</feature>
<feature type="disulfide bond" evidence="1">
    <location>
        <begin position="149"/>
        <end position="233"/>
    </location>
</feature>
<dbReference type="InterPro" id="IPR001938">
    <property type="entry name" value="Thaumatin"/>
</dbReference>
<evidence type="ECO:0000313" key="3">
    <source>
        <dbReference type="Proteomes" id="UP000504607"/>
    </source>
</evidence>
<dbReference type="GeneID" id="105043181"/>
<dbReference type="CDD" id="cd09218">
    <property type="entry name" value="TLP-PA"/>
    <property type="match status" value="1"/>
</dbReference>
<keyword evidence="1" id="KW-1015">Disulfide bond</keyword>
<sequence>MEEARGFIGLIFWLLITGACSSSFQFLNNCTYPVWVGTLSGAGSPSLAQTGFELQPGQSTSLAAPPAWSGRFWARTNCSTNPVTGKYSCTTADCSTGKVSCDGSGATPPATLIEITLGTNGGKDFYDISLVDGFNVPASMAPMGGKGDCKVTSCPTDVNEVCPEELRVAEGDGTGVVACKSACEAFGDPRYCCTGTYGGPNTCKPTNYSKVFKGACPLAYSYAYDDATSTFTCAGASYVVTFCP</sequence>
<dbReference type="Pfam" id="PF00314">
    <property type="entry name" value="Thaumatin"/>
    <property type="match status" value="1"/>
</dbReference>
<dbReference type="PANTHER" id="PTHR31048">
    <property type="entry name" value="OS03G0233200 PROTEIN"/>
    <property type="match status" value="1"/>
</dbReference>
<dbReference type="InParanoid" id="A0A6J0PHQ0"/>
<dbReference type="PROSITE" id="PS51367">
    <property type="entry name" value="THAUMATIN_2"/>
    <property type="match status" value="1"/>
</dbReference>
<feature type="signal peptide" evidence="2">
    <location>
        <begin position="1"/>
        <end position="21"/>
    </location>
</feature>
<feature type="disulfide bond" evidence="1">
    <location>
        <begin position="193"/>
        <end position="203"/>
    </location>
</feature>
<name>A0A6J0PHQ0_ELAGV</name>
<organism evidence="3 4">
    <name type="scientific">Elaeis guineensis var. tenera</name>
    <name type="common">Oil palm</name>
    <dbReference type="NCBI Taxonomy" id="51953"/>
    <lineage>
        <taxon>Eukaryota</taxon>
        <taxon>Viridiplantae</taxon>
        <taxon>Streptophyta</taxon>
        <taxon>Embryophyta</taxon>
        <taxon>Tracheophyta</taxon>
        <taxon>Spermatophyta</taxon>
        <taxon>Magnoliopsida</taxon>
        <taxon>Liliopsida</taxon>
        <taxon>Arecaceae</taxon>
        <taxon>Arecoideae</taxon>
        <taxon>Cocoseae</taxon>
        <taxon>Elaeidinae</taxon>
        <taxon>Elaeis</taxon>
    </lineage>
</organism>
<dbReference type="PRINTS" id="PR00347">
    <property type="entry name" value="THAUMATIN"/>
</dbReference>
<feature type="chain" id="PRO_5026675484" evidence="2">
    <location>
        <begin position="22"/>
        <end position="244"/>
    </location>
</feature>